<gene>
    <name evidence="1" type="ORF">CERZMDRAFT_54289</name>
</gene>
<dbReference type="EMBL" id="ML992969">
    <property type="protein sequence ID" value="KAF2206133.1"/>
    <property type="molecule type" value="Genomic_DNA"/>
</dbReference>
<reference evidence="1" key="1">
    <citation type="journal article" date="2020" name="Stud. Mycol.">
        <title>101 Dothideomycetes genomes: a test case for predicting lifestyles and emergence of pathogens.</title>
        <authorList>
            <person name="Haridas S."/>
            <person name="Albert R."/>
            <person name="Binder M."/>
            <person name="Bloem J."/>
            <person name="Labutti K."/>
            <person name="Salamov A."/>
            <person name="Andreopoulos B."/>
            <person name="Baker S."/>
            <person name="Barry K."/>
            <person name="Bills G."/>
            <person name="Bluhm B."/>
            <person name="Cannon C."/>
            <person name="Castanera R."/>
            <person name="Culley D."/>
            <person name="Daum C."/>
            <person name="Ezra D."/>
            <person name="Gonzalez J."/>
            <person name="Henrissat B."/>
            <person name="Kuo A."/>
            <person name="Liang C."/>
            <person name="Lipzen A."/>
            <person name="Lutzoni F."/>
            <person name="Magnuson J."/>
            <person name="Mondo S."/>
            <person name="Nolan M."/>
            <person name="Ohm R."/>
            <person name="Pangilinan J."/>
            <person name="Park H.-J."/>
            <person name="Ramirez L."/>
            <person name="Alfaro M."/>
            <person name="Sun H."/>
            <person name="Tritt A."/>
            <person name="Yoshinaga Y."/>
            <person name="Zwiers L.-H."/>
            <person name="Turgeon B."/>
            <person name="Goodwin S."/>
            <person name="Spatafora J."/>
            <person name="Crous P."/>
            <person name="Grigoriev I."/>
        </authorList>
    </citation>
    <scope>NUCLEOTIDE SEQUENCE</scope>
    <source>
        <strain evidence="1">SCOH1-5</strain>
    </source>
</reference>
<dbReference type="Proteomes" id="UP000799539">
    <property type="component" value="Unassembled WGS sequence"/>
</dbReference>
<feature type="non-terminal residue" evidence="1">
    <location>
        <position position="1"/>
    </location>
</feature>
<name>A0A6A6EY95_9PEZI</name>
<accession>A0A6A6EY95</accession>
<organism evidence="1 2">
    <name type="scientific">Cercospora zeae-maydis SCOH1-5</name>
    <dbReference type="NCBI Taxonomy" id="717836"/>
    <lineage>
        <taxon>Eukaryota</taxon>
        <taxon>Fungi</taxon>
        <taxon>Dikarya</taxon>
        <taxon>Ascomycota</taxon>
        <taxon>Pezizomycotina</taxon>
        <taxon>Dothideomycetes</taxon>
        <taxon>Dothideomycetidae</taxon>
        <taxon>Mycosphaerellales</taxon>
        <taxon>Mycosphaerellaceae</taxon>
        <taxon>Cercospora</taxon>
    </lineage>
</organism>
<sequence>VEFDLAKIELLYFLKCKGAETAITLPSGDIVKPITKAFNTYLLFKEYIAIRAAKTEVAFYYMLRLANIENGLIARSLRQLYITYITIIADYRSLI</sequence>
<evidence type="ECO:0000313" key="2">
    <source>
        <dbReference type="Proteomes" id="UP000799539"/>
    </source>
</evidence>
<evidence type="ECO:0000313" key="1">
    <source>
        <dbReference type="EMBL" id="KAF2206133.1"/>
    </source>
</evidence>
<dbReference type="AlphaFoldDB" id="A0A6A6EY95"/>
<keyword evidence="2" id="KW-1185">Reference proteome</keyword>
<protein>
    <submittedName>
        <fullName evidence="1">Uncharacterized protein</fullName>
    </submittedName>
</protein>
<proteinExistence type="predicted"/>